<dbReference type="EC" id="1.1.1.100" evidence="2"/>
<dbReference type="InterPro" id="IPR002347">
    <property type="entry name" value="SDR_fam"/>
</dbReference>
<reference evidence="2 3" key="1">
    <citation type="submission" date="2020-08" db="EMBL/GenBank/DDBJ databases">
        <title>Genomic Encyclopedia of Type Strains, Phase IV (KMG-IV): sequencing the most valuable type-strain genomes for metagenomic binning, comparative biology and taxonomic classification.</title>
        <authorList>
            <person name="Goeker M."/>
        </authorList>
    </citation>
    <scope>NUCLEOTIDE SEQUENCE [LARGE SCALE GENOMIC DNA]</scope>
    <source>
        <strain evidence="2 3">DSM 26287</strain>
    </source>
</reference>
<dbReference type="PRINTS" id="PR00081">
    <property type="entry name" value="GDHRDH"/>
</dbReference>
<protein>
    <submittedName>
        <fullName evidence="2">3-oxoacyl-[acyl-carrier protein] reductase</fullName>
        <ecNumber evidence="2">1.1.1.100</ecNumber>
    </submittedName>
</protein>
<keyword evidence="2" id="KW-0560">Oxidoreductase</keyword>
<name>A0A7X0NIM8_9GAMM</name>
<dbReference type="GO" id="GO:0004316">
    <property type="term" value="F:3-oxoacyl-[acyl-carrier-protein] reductase (NADPH) activity"/>
    <property type="evidence" value="ECO:0007669"/>
    <property type="project" value="UniProtKB-EC"/>
</dbReference>
<dbReference type="CDD" id="cd05344">
    <property type="entry name" value="BKR_like_SDR_like"/>
    <property type="match status" value="1"/>
</dbReference>
<dbReference type="AlphaFoldDB" id="A0A7X0NIM8"/>
<dbReference type="PANTHER" id="PTHR42879:SF6">
    <property type="entry name" value="NADPH-DEPENDENT REDUCTASE BACG"/>
    <property type="match status" value="1"/>
</dbReference>
<accession>A0A7X0NIM8</accession>
<dbReference type="SUPFAM" id="SSF51735">
    <property type="entry name" value="NAD(P)-binding Rossmann-fold domains"/>
    <property type="match status" value="1"/>
</dbReference>
<dbReference type="InterPro" id="IPR036291">
    <property type="entry name" value="NAD(P)-bd_dom_sf"/>
</dbReference>
<dbReference type="RefSeq" id="WP_184425012.1">
    <property type="nucleotide sequence ID" value="NZ_AP027362.1"/>
</dbReference>
<evidence type="ECO:0000313" key="2">
    <source>
        <dbReference type="EMBL" id="MBB6544158.1"/>
    </source>
</evidence>
<gene>
    <name evidence="2" type="ORF">HNQ55_002682</name>
</gene>
<evidence type="ECO:0000313" key="3">
    <source>
        <dbReference type="Proteomes" id="UP000537141"/>
    </source>
</evidence>
<dbReference type="Gene3D" id="3.40.50.720">
    <property type="entry name" value="NAD(P)-binding Rossmann-like Domain"/>
    <property type="match status" value="1"/>
</dbReference>
<dbReference type="Proteomes" id="UP000537141">
    <property type="component" value="Unassembled WGS sequence"/>
</dbReference>
<proteinExistence type="inferred from homology"/>
<comment type="similarity">
    <text evidence="1">Belongs to the short-chain dehydrogenases/reductases (SDR) family.</text>
</comment>
<dbReference type="EMBL" id="JACHHU010000024">
    <property type="protein sequence ID" value="MBB6544158.1"/>
    <property type="molecule type" value="Genomic_DNA"/>
</dbReference>
<evidence type="ECO:0000256" key="1">
    <source>
        <dbReference type="ARBA" id="ARBA00006484"/>
    </source>
</evidence>
<dbReference type="Pfam" id="PF13561">
    <property type="entry name" value="adh_short_C2"/>
    <property type="match status" value="1"/>
</dbReference>
<dbReference type="InterPro" id="IPR050259">
    <property type="entry name" value="SDR"/>
</dbReference>
<organism evidence="2 3">
    <name type="scientific">Thalassotalea piscium</name>
    <dbReference type="NCBI Taxonomy" id="1230533"/>
    <lineage>
        <taxon>Bacteria</taxon>
        <taxon>Pseudomonadati</taxon>
        <taxon>Pseudomonadota</taxon>
        <taxon>Gammaproteobacteria</taxon>
        <taxon>Alteromonadales</taxon>
        <taxon>Colwelliaceae</taxon>
        <taxon>Thalassotalea</taxon>
    </lineage>
</organism>
<keyword evidence="3" id="KW-1185">Reference proteome</keyword>
<sequence>MNIDLTNKRALVCGSSQGIGRACAIELALLGASVTLFARNKESLDKVIAILDTSKSQQHQVLIADFNEPEKVSSVIKNNIKNNGGYEILINNTGGPAPGPANTASAVSFIEAFNLHLITNHHLVQAVIPYMKKQGYGRIINVISTSVKQPLPGLGVSNTIRGAVASWAKTLANELGEFGITVNNVLPGATATGRLEAIIDGKAKKQNISFAQAADNEKALIPMRRFATPEEFAYAAAFLASPSASYITGINLPVDGGRTSSL</sequence>
<comment type="caution">
    <text evidence="2">The sequence shown here is derived from an EMBL/GenBank/DDBJ whole genome shotgun (WGS) entry which is preliminary data.</text>
</comment>
<dbReference type="PANTHER" id="PTHR42879">
    <property type="entry name" value="3-OXOACYL-(ACYL-CARRIER-PROTEIN) REDUCTASE"/>
    <property type="match status" value="1"/>
</dbReference>